<evidence type="ECO:0000259" key="10">
    <source>
        <dbReference type="Pfam" id="PF01138"/>
    </source>
</evidence>
<keyword evidence="6" id="KW-0271">Exosome</keyword>
<proteinExistence type="inferred from homology"/>
<evidence type="ECO:0000313" key="12">
    <source>
        <dbReference type="EMBL" id="KAE9451365.1"/>
    </source>
</evidence>
<dbReference type="GO" id="GO:0005730">
    <property type="term" value="C:nucleolus"/>
    <property type="evidence" value="ECO:0007669"/>
    <property type="project" value="UniProtKB-SubCell"/>
</dbReference>
<dbReference type="GO" id="GO:0071028">
    <property type="term" value="P:nuclear mRNA surveillance"/>
    <property type="evidence" value="ECO:0007669"/>
    <property type="project" value="TreeGrafter"/>
</dbReference>
<feature type="non-terminal residue" evidence="12">
    <location>
        <position position="1"/>
    </location>
</feature>
<keyword evidence="8" id="KW-0539">Nucleus</keyword>
<feature type="domain" description="Exoribonuclease phosphorolytic" evidence="11">
    <location>
        <begin position="224"/>
        <end position="288"/>
    </location>
</feature>
<dbReference type="GO" id="GO:0000177">
    <property type="term" value="C:cytoplasmic exosome (RNase complex)"/>
    <property type="evidence" value="ECO:0007669"/>
    <property type="project" value="TreeGrafter"/>
</dbReference>
<dbReference type="InterPro" id="IPR001247">
    <property type="entry name" value="ExoRNase_PH_dom1"/>
</dbReference>
<name>A0A6A4L0W3_9ERIC</name>
<evidence type="ECO:0000256" key="6">
    <source>
        <dbReference type="ARBA" id="ARBA00022835"/>
    </source>
</evidence>
<keyword evidence="7" id="KW-0694">RNA-binding</keyword>
<comment type="subcellular location">
    <subcellularLocation>
        <location evidence="1">Cytoplasm</location>
    </subcellularLocation>
    <subcellularLocation>
        <location evidence="2">Nucleus</location>
        <location evidence="2">Nucleolus</location>
    </subcellularLocation>
</comment>
<dbReference type="FunFam" id="3.30.230.70:FF:000018">
    <property type="entry name" value="Exosome complex exonuclease RRP43"/>
    <property type="match status" value="1"/>
</dbReference>
<dbReference type="GO" id="GO:0034476">
    <property type="term" value="P:U5 snRNA 3'-end processing"/>
    <property type="evidence" value="ECO:0007669"/>
    <property type="project" value="TreeGrafter"/>
</dbReference>
<dbReference type="GO" id="GO:0016075">
    <property type="term" value="P:rRNA catabolic process"/>
    <property type="evidence" value="ECO:0007669"/>
    <property type="project" value="TreeGrafter"/>
</dbReference>
<dbReference type="EMBL" id="QEFC01002715">
    <property type="protein sequence ID" value="KAE9451365.1"/>
    <property type="molecule type" value="Genomic_DNA"/>
</dbReference>
<dbReference type="GO" id="GO:0035925">
    <property type="term" value="F:mRNA 3'-UTR AU-rich region binding"/>
    <property type="evidence" value="ECO:0007669"/>
    <property type="project" value="TreeGrafter"/>
</dbReference>
<accession>A0A6A4L0W3</accession>
<dbReference type="InterPro" id="IPR027408">
    <property type="entry name" value="PNPase/RNase_PH_dom_sf"/>
</dbReference>
<evidence type="ECO:0000256" key="9">
    <source>
        <dbReference type="ARBA" id="ARBA00030617"/>
    </source>
</evidence>
<dbReference type="InterPro" id="IPR036345">
    <property type="entry name" value="ExoRNase_PH_dom2_sf"/>
</dbReference>
<dbReference type="InterPro" id="IPR020568">
    <property type="entry name" value="Ribosomal_Su5_D2-typ_SF"/>
</dbReference>
<sequence>MSSVTMTSDLSSEMEVDAFRRLFPLRFHERHLQESIRPDARPLGKARDTSVALGAVASADGSALAKIGCTTMLAAIKMEVMTPTTESADEGCIAIDFHMPPICSPIVRPGRPAEAAPVISKQLSDTILRHVNLFCSGMINLKELSLVSGKAAWMAYLDIYCLDADGALFDAALLSAVAAFSHLQIPVVSLNDDGRVVVVSNEEGEKLEKEPVNKEKRKLKLSSIPFSLTCVLHKNYILADPTAEEESVMETLLTVVLDSSFQLVSLYKPGGPVLAHTSVIQDCVALTRQRLKELQKILNEAVSDMEVD</sequence>
<dbReference type="InterPro" id="IPR033196">
    <property type="entry name" value="Rrp43"/>
</dbReference>
<dbReference type="InterPro" id="IPR050590">
    <property type="entry name" value="Exosome_comp_Rrp42_subfam"/>
</dbReference>
<evidence type="ECO:0000256" key="5">
    <source>
        <dbReference type="ARBA" id="ARBA00022552"/>
    </source>
</evidence>
<evidence type="ECO:0000313" key="13">
    <source>
        <dbReference type="Proteomes" id="UP000428333"/>
    </source>
</evidence>
<keyword evidence="4" id="KW-0963">Cytoplasm</keyword>
<evidence type="ECO:0000256" key="8">
    <source>
        <dbReference type="ARBA" id="ARBA00023242"/>
    </source>
</evidence>
<dbReference type="OrthoDB" id="45882at2759"/>
<comment type="caution">
    <text evidence="12">The sequence shown here is derived from an EMBL/GenBank/DDBJ whole genome shotgun (WGS) entry which is preliminary data.</text>
</comment>
<dbReference type="GO" id="GO:0034473">
    <property type="term" value="P:U1 snRNA 3'-end processing"/>
    <property type="evidence" value="ECO:0007669"/>
    <property type="project" value="TreeGrafter"/>
</dbReference>
<dbReference type="Proteomes" id="UP000428333">
    <property type="component" value="Linkage Group LG10"/>
</dbReference>
<dbReference type="InterPro" id="IPR015847">
    <property type="entry name" value="ExoRNase_PH_dom2"/>
</dbReference>
<keyword evidence="5" id="KW-0698">rRNA processing</keyword>
<evidence type="ECO:0000256" key="4">
    <source>
        <dbReference type="ARBA" id="ARBA00022490"/>
    </source>
</evidence>
<dbReference type="Pfam" id="PF01138">
    <property type="entry name" value="RNase_PH"/>
    <property type="match status" value="1"/>
</dbReference>
<dbReference type="GO" id="GO:0071035">
    <property type="term" value="P:nuclear polyadenylation-dependent rRNA catabolic process"/>
    <property type="evidence" value="ECO:0007669"/>
    <property type="project" value="TreeGrafter"/>
</dbReference>
<evidence type="ECO:0000259" key="11">
    <source>
        <dbReference type="Pfam" id="PF03725"/>
    </source>
</evidence>
<dbReference type="GO" id="GO:0000467">
    <property type="term" value="P:exonucleolytic trimming to generate mature 3'-end of 5.8S rRNA from tricistronic rRNA transcript (SSU-rRNA, 5.8S rRNA, LSU-rRNA)"/>
    <property type="evidence" value="ECO:0007669"/>
    <property type="project" value="TreeGrafter"/>
</dbReference>
<evidence type="ECO:0000256" key="3">
    <source>
        <dbReference type="ARBA" id="ARBA00006678"/>
    </source>
</evidence>
<dbReference type="PANTHER" id="PTHR11097:SF9">
    <property type="entry name" value="EXOSOME COMPLEX COMPONENT RRP43"/>
    <property type="match status" value="1"/>
</dbReference>
<feature type="domain" description="Exoribonuclease phosphorolytic" evidence="10">
    <location>
        <begin position="46"/>
        <end position="186"/>
    </location>
</feature>
<dbReference type="CDD" id="cd11369">
    <property type="entry name" value="RNase_PH_RRP43"/>
    <property type="match status" value="1"/>
</dbReference>
<evidence type="ECO:0000256" key="1">
    <source>
        <dbReference type="ARBA" id="ARBA00004496"/>
    </source>
</evidence>
<dbReference type="GO" id="GO:0000176">
    <property type="term" value="C:nuclear exosome (RNase complex)"/>
    <property type="evidence" value="ECO:0007669"/>
    <property type="project" value="TreeGrafter"/>
</dbReference>
<protein>
    <recommendedName>
        <fullName evidence="9">Ribosomal RNA-processing protein 43</fullName>
    </recommendedName>
</protein>
<comment type="similarity">
    <text evidence="3">Belongs to the RNase PH family.</text>
</comment>
<dbReference type="GO" id="GO:0034475">
    <property type="term" value="P:U4 snRNA 3'-end processing"/>
    <property type="evidence" value="ECO:0007669"/>
    <property type="project" value="TreeGrafter"/>
</dbReference>
<dbReference type="GO" id="GO:0071038">
    <property type="term" value="P:TRAMP-dependent tRNA surveillance pathway"/>
    <property type="evidence" value="ECO:0007669"/>
    <property type="project" value="TreeGrafter"/>
</dbReference>
<organism evidence="12 13">
    <name type="scientific">Rhododendron williamsianum</name>
    <dbReference type="NCBI Taxonomy" id="262921"/>
    <lineage>
        <taxon>Eukaryota</taxon>
        <taxon>Viridiplantae</taxon>
        <taxon>Streptophyta</taxon>
        <taxon>Embryophyta</taxon>
        <taxon>Tracheophyta</taxon>
        <taxon>Spermatophyta</taxon>
        <taxon>Magnoliopsida</taxon>
        <taxon>eudicotyledons</taxon>
        <taxon>Gunneridae</taxon>
        <taxon>Pentapetalae</taxon>
        <taxon>asterids</taxon>
        <taxon>Ericales</taxon>
        <taxon>Ericaceae</taxon>
        <taxon>Ericoideae</taxon>
        <taxon>Rhodoreae</taxon>
        <taxon>Rhododendron</taxon>
    </lineage>
</organism>
<reference evidence="12 13" key="1">
    <citation type="journal article" date="2019" name="Genome Biol. Evol.">
        <title>The Rhododendron genome and chromosomal organization provide insight into shared whole-genome duplications across the heath family (Ericaceae).</title>
        <authorList>
            <person name="Soza V.L."/>
            <person name="Lindsley D."/>
            <person name="Waalkes A."/>
            <person name="Ramage E."/>
            <person name="Patwardhan R.P."/>
            <person name="Burton J.N."/>
            <person name="Adey A."/>
            <person name="Kumar A."/>
            <person name="Qiu R."/>
            <person name="Shendure J."/>
            <person name="Hall B."/>
        </authorList>
    </citation>
    <scope>NUCLEOTIDE SEQUENCE [LARGE SCALE GENOMIC DNA]</scope>
    <source>
        <strain evidence="12">RSF 1966-606</strain>
    </source>
</reference>
<dbReference type="Pfam" id="PF03725">
    <property type="entry name" value="RNase_PH_C"/>
    <property type="match status" value="1"/>
</dbReference>
<dbReference type="PANTHER" id="PTHR11097">
    <property type="entry name" value="EXOSOME COMPLEX EXONUCLEASE RIBOSOMAL RNA PROCESSING PROTEIN"/>
    <property type="match status" value="1"/>
</dbReference>
<dbReference type="AlphaFoldDB" id="A0A6A4L0W3"/>
<keyword evidence="13" id="KW-1185">Reference proteome</keyword>
<dbReference type="Gene3D" id="3.30.230.70">
    <property type="entry name" value="GHMP Kinase, N-terminal domain"/>
    <property type="match status" value="1"/>
</dbReference>
<evidence type="ECO:0000256" key="7">
    <source>
        <dbReference type="ARBA" id="ARBA00022884"/>
    </source>
</evidence>
<dbReference type="SUPFAM" id="SSF54211">
    <property type="entry name" value="Ribosomal protein S5 domain 2-like"/>
    <property type="match status" value="1"/>
</dbReference>
<gene>
    <name evidence="12" type="ORF">C3L33_16728</name>
</gene>
<dbReference type="SUPFAM" id="SSF55666">
    <property type="entry name" value="Ribonuclease PH domain 2-like"/>
    <property type="match status" value="1"/>
</dbReference>
<evidence type="ECO:0000256" key="2">
    <source>
        <dbReference type="ARBA" id="ARBA00004604"/>
    </source>
</evidence>